<dbReference type="Proteomes" id="UP001218218">
    <property type="component" value="Unassembled WGS sequence"/>
</dbReference>
<dbReference type="EMBL" id="JARIHO010000034">
    <property type="protein sequence ID" value="KAJ7333316.1"/>
    <property type="molecule type" value="Genomic_DNA"/>
</dbReference>
<dbReference type="AlphaFoldDB" id="A0AAD6ZP87"/>
<sequence length="216" mass="24853">MHYQLQYISPGSEFNPTMLGYGKNYAASWCHRIKPMPFGVGGIRNNVVSVLEYCDGWHNMRNNNSRTWQYIHTCHRKPGAPGDLRHVATGGNRQEIRHKRLKENKMKSPSEGLLPRTIGCLSWGVELRCEMRDMDVDKVETDTQMTSHHCIRLLRSSHSEKLNKCEPGEGGMLNNLLAPTRARLAHQARKRNISFQVTPEKQGENERLGLRRLHTR</sequence>
<comment type="caution">
    <text evidence="1">The sequence shown here is derived from an EMBL/GenBank/DDBJ whole genome shotgun (WGS) entry which is preliminary data.</text>
</comment>
<gene>
    <name evidence="1" type="ORF">DFH08DRAFT_814425</name>
</gene>
<protein>
    <submittedName>
        <fullName evidence="1">Uncharacterized protein</fullName>
    </submittedName>
</protein>
<name>A0AAD6ZP87_9AGAR</name>
<reference evidence="1" key="1">
    <citation type="submission" date="2023-03" db="EMBL/GenBank/DDBJ databases">
        <title>Massive genome expansion in bonnet fungi (Mycena s.s.) driven by repeated elements and novel gene families across ecological guilds.</title>
        <authorList>
            <consortium name="Lawrence Berkeley National Laboratory"/>
            <person name="Harder C.B."/>
            <person name="Miyauchi S."/>
            <person name="Viragh M."/>
            <person name="Kuo A."/>
            <person name="Thoen E."/>
            <person name="Andreopoulos B."/>
            <person name="Lu D."/>
            <person name="Skrede I."/>
            <person name="Drula E."/>
            <person name="Henrissat B."/>
            <person name="Morin E."/>
            <person name="Kohler A."/>
            <person name="Barry K."/>
            <person name="LaButti K."/>
            <person name="Morin E."/>
            <person name="Salamov A."/>
            <person name="Lipzen A."/>
            <person name="Mereny Z."/>
            <person name="Hegedus B."/>
            <person name="Baldrian P."/>
            <person name="Stursova M."/>
            <person name="Weitz H."/>
            <person name="Taylor A."/>
            <person name="Grigoriev I.V."/>
            <person name="Nagy L.G."/>
            <person name="Martin F."/>
            <person name="Kauserud H."/>
        </authorList>
    </citation>
    <scope>NUCLEOTIDE SEQUENCE</scope>
    <source>
        <strain evidence="1">CBHHK002</strain>
    </source>
</reference>
<organism evidence="1 2">
    <name type="scientific">Mycena albidolilacea</name>
    <dbReference type="NCBI Taxonomy" id="1033008"/>
    <lineage>
        <taxon>Eukaryota</taxon>
        <taxon>Fungi</taxon>
        <taxon>Dikarya</taxon>
        <taxon>Basidiomycota</taxon>
        <taxon>Agaricomycotina</taxon>
        <taxon>Agaricomycetes</taxon>
        <taxon>Agaricomycetidae</taxon>
        <taxon>Agaricales</taxon>
        <taxon>Marasmiineae</taxon>
        <taxon>Mycenaceae</taxon>
        <taxon>Mycena</taxon>
    </lineage>
</organism>
<evidence type="ECO:0000313" key="2">
    <source>
        <dbReference type="Proteomes" id="UP001218218"/>
    </source>
</evidence>
<evidence type="ECO:0000313" key="1">
    <source>
        <dbReference type="EMBL" id="KAJ7333316.1"/>
    </source>
</evidence>
<accession>A0AAD6ZP87</accession>
<keyword evidence="2" id="KW-1185">Reference proteome</keyword>
<proteinExistence type="predicted"/>